<evidence type="ECO:0000256" key="2">
    <source>
        <dbReference type="ARBA" id="ARBA00001946"/>
    </source>
</evidence>
<dbReference type="PANTHER" id="PTHR11556">
    <property type="entry name" value="FRUCTOSE-1,6-BISPHOSPHATASE-RELATED"/>
    <property type="match status" value="1"/>
</dbReference>
<organism evidence="14">
    <name type="scientific">Brassica campestris</name>
    <name type="common">Field mustard</name>
    <dbReference type="NCBI Taxonomy" id="3711"/>
    <lineage>
        <taxon>Eukaryota</taxon>
        <taxon>Viridiplantae</taxon>
        <taxon>Streptophyta</taxon>
        <taxon>Embryophyta</taxon>
        <taxon>Tracheophyta</taxon>
        <taxon>Spermatophyta</taxon>
        <taxon>Magnoliopsida</taxon>
        <taxon>eudicotyledons</taxon>
        <taxon>Gunneridae</taxon>
        <taxon>Pentapetalae</taxon>
        <taxon>rosids</taxon>
        <taxon>malvids</taxon>
        <taxon>Brassicales</taxon>
        <taxon>Brassicaceae</taxon>
        <taxon>Brassiceae</taxon>
        <taxon>Brassica</taxon>
    </lineage>
</organism>
<dbReference type="AlphaFoldDB" id="A0A3P6BQC3"/>
<evidence type="ECO:0000256" key="11">
    <source>
        <dbReference type="RuleBase" id="RU000508"/>
    </source>
</evidence>
<evidence type="ECO:0000256" key="4">
    <source>
        <dbReference type="ARBA" id="ARBA00013093"/>
    </source>
</evidence>
<dbReference type="FunFam" id="3.30.540.10:FF:000002">
    <property type="entry name" value="Fructose-1,6-bisphosphatase class 1"/>
    <property type="match status" value="1"/>
</dbReference>
<dbReference type="GO" id="GO:0042132">
    <property type="term" value="F:fructose 1,6-bisphosphate 1-phosphatase activity"/>
    <property type="evidence" value="ECO:0007669"/>
    <property type="project" value="UniProtKB-EC"/>
</dbReference>
<feature type="domain" description="Fructose-1-6-bisphosphatase class I N-terminal" evidence="12">
    <location>
        <begin position="92"/>
        <end position="224"/>
    </location>
</feature>
<gene>
    <name evidence="14" type="ORF">BRAA08T32661Z</name>
</gene>
<dbReference type="EMBL" id="LR031575">
    <property type="protein sequence ID" value="VDD03184.1"/>
    <property type="molecule type" value="Genomic_DNA"/>
</dbReference>
<dbReference type="GO" id="GO:0015979">
    <property type="term" value="P:photosynthesis"/>
    <property type="evidence" value="ECO:0007669"/>
    <property type="project" value="UniProtKB-ARBA"/>
</dbReference>
<keyword evidence="8 11" id="KW-0119">Carbohydrate metabolism</keyword>
<keyword evidence="7" id="KW-0460">Magnesium</keyword>
<evidence type="ECO:0000259" key="12">
    <source>
        <dbReference type="Pfam" id="PF00316"/>
    </source>
</evidence>
<comment type="cofactor">
    <cofactor evidence="2">
        <name>Mg(2+)</name>
        <dbReference type="ChEBI" id="CHEBI:18420"/>
    </cofactor>
</comment>
<dbReference type="GO" id="GO:0005985">
    <property type="term" value="P:sucrose metabolic process"/>
    <property type="evidence" value="ECO:0007669"/>
    <property type="project" value="UniProtKB-ARBA"/>
</dbReference>
<dbReference type="PANTHER" id="PTHR11556:SF42">
    <property type="entry name" value="FRUCTOSE-BISPHOSPHATASE"/>
    <property type="match status" value="1"/>
</dbReference>
<dbReference type="Pfam" id="PF18913">
    <property type="entry name" value="FBPase_C"/>
    <property type="match status" value="1"/>
</dbReference>
<protein>
    <recommendedName>
        <fullName evidence="4">fructose-bisphosphatase</fullName>
        <ecNumber evidence="4">3.1.3.11</ecNumber>
    </recommendedName>
    <alternativeName>
        <fullName evidence="10">D-fructose-1,6-bisphosphate 1-phosphohydrolase</fullName>
    </alternativeName>
</protein>
<evidence type="ECO:0000256" key="7">
    <source>
        <dbReference type="ARBA" id="ARBA00022842"/>
    </source>
</evidence>
<evidence type="ECO:0000256" key="8">
    <source>
        <dbReference type="ARBA" id="ARBA00023277"/>
    </source>
</evidence>
<dbReference type="InterPro" id="IPR028343">
    <property type="entry name" value="FBPtase"/>
</dbReference>
<dbReference type="Pfam" id="PF00316">
    <property type="entry name" value="FBPase"/>
    <property type="match status" value="2"/>
</dbReference>
<evidence type="ECO:0000256" key="10">
    <source>
        <dbReference type="ARBA" id="ARBA00032973"/>
    </source>
</evidence>
<dbReference type="PIRSF" id="PIRSF000904">
    <property type="entry name" value="FBPtase_SBPase"/>
    <property type="match status" value="1"/>
</dbReference>
<keyword evidence="5" id="KW-0479">Metal-binding</keyword>
<name>A0A3P6BQC3_BRACM</name>
<reference evidence="14" key="1">
    <citation type="submission" date="2018-11" db="EMBL/GenBank/DDBJ databases">
        <authorList>
            <consortium name="Genoscope - CEA"/>
            <person name="William W."/>
        </authorList>
    </citation>
    <scope>NUCLEOTIDE SEQUENCE</scope>
</reference>
<dbReference type="PROSITE" id="PS00124">
    <property type="entry name" value="FBPASE"/>
    <property type="match status" value="1"/>
</dbReference>
<sequence length="361" mass="39612">MDHEADAYRTDLMTITRFVLNEQSKYPESRGDFTILLSNIVLGCKFVCSAVNKAGLAKLIGLAGETNIQAGFMSLSNLNLSFFLLCLRFYNCGEEQKKLDVLSNDVFVKALVSSGRTSVLVSEEDEEATLVESSKRGKYCVVFDPLDGSSNIDCGVSIGTIFGIYTMSHNDEPTTEDVLKPGNEMVAAGYCMYGSSCMLVLSTGTGVNGFTLDPSLGEFILTHPDIKIPKKGNIYSVNEGNAQNWDGPTTKYVEKCKFPKDGSPAKSLRYVGSMVADVHRTLLYGGIFLYPADKKSPNGKLRVLYEVFPMSFLMEQAGGQAFTGKKRALDLVPEKIHERSPIFLGSYEDVEEIKALYAAEE</sequence>
<dbReference type="InterPro" id="IPR000146">
    <property type="entry name" value="FBPase_class-1"/>
</dbReference>
<dbReference type="InterPro" id="IPR033391">
    <property type="entry name" value="FBPase_N"/>
</dbReference>
<dbReference type="Gene3D" id="3.40.190.80">
    <property type="match status" value="1"/>
</dbReference>
<evidence type="ECO:0000256" key="1">
    <source>
        <dbReference type="ARBA" id="ARBA00001273"/>
    </source>
</evidence>
<feature type="domain" description="Fructose-1-6-bisphosphatase class 1 C-terminal" evidence="13">
    <location>
        <begin position="228"/>
        <end position="357"/>
    </location>
</feature>
<dbReference type="SUPFAM" id="SSF56655">
    <property type="entry name" value="Carbohydrate phosphatase"/>
    <property type="match status" value="1"/>
</dbReference>
<dbReference type="EC" id="3.1.3.11" evidence="4"/>
<keyword evidence="6 11" id="KW-0378">Hydrolase</keyword>
<feature type="domain" description="Fructose-1-6-bisphosphatase class I N-terminal" evidence="12">
    <location>
        <begin position="13"/>
        <end position="69"/>
    </location>
</feature>
<dbReference type="InterPro" id="IPR020548">
    <property type="entry name" value="Fructose_bisphosphatase_AS"/>
</dbReference>
<comment type="similarity">
    <text evidence="3 11">Belongs to the FBPase class 1 family.</text>
</comment>
<proteinExistence type="inferred from homology"/>
<evidence type="ECO:0000256" key="6">
    <source>
        <dbReference type="ARBA" id="ARBA00022801"/>
    </source>
</evidence>
<dbReference type="PRINTS" id="PR00115">
    <property type="entry name" value="F16BPHPHTASE"/>
</dbReference>
<dbReference type="GO" id="GO:0046872">
    <property type="term" value="F:metal ion binding"/>
    <property type="evidence" value="ECO:0007669"/>
    <property type="project" value="UniProtKB-KW"/>
</dbReference>
<dbReference type="CDD" id="cd00354">
    <property type="entry name" value="FBPase"/>
    <property type="match status" value="1"/>
</dbReference>
<comment type="pathway">
    <text evidence="9">Carbohydrate biosynthesis.</text>
</comment>
<dbReference type="GO" id="GO:0030388">
    <property type="term" value="P:fructose 1,6-bisphosphate metabolic process"/>
    <property type="evidence" value="ECO:0007669"/>
    <property type="project" value="UniProtKB-ARBA"/>
</dbReference>
<comment type="catalytic activity">
    <reaction evidence="1">
        <text>beta-D-fructose 1,6-bisphosphate + H2O = beta-D-fructose 6-phosphate + phosphate</text>
        <dbReference type="Rhea" id="RHEA:11064"/>
        <dbReference type="ChEBI" id="CHEBI:15377"/>
        <dbReference type="ChEBI" id="CHEBI:32966"/>
        <dbReference type="ChEBI" id="CHEBI:43474"/>
        <dbReference type="ChEBI" id="CHEBI:57634"/>
        <dbReference type="EC" id="3.1.3.11"/>
    </reaction>
</comment>
<evidence type="ECO:0000256" key="9">
    <source>
        <dbReference type="ARBA" id="ARBA00024331"/>
    </source>
</evidence>
<dbReference type="Gene3D" id="3.30.540.10">
    <property type="entry name" value="Fructose-1,6-Bisphosphatase, subunit A, domain 1"/>
    <property type="match status" value="1"/>
</dbReference>
<dbReference type="HAMAP" id="MF_01855">
    <property type="entry name" value="FBPase_class1"/>
    <property type="match status" value="1"/>
</dbReference>
<dbReference type="FunFam" id="3.40.190.80:FF:000001">
    <property type="entry name" value="Fructose-1,6-bisphosphatase class 1"/>
    <property type="match status" value="1"/>
</dbReference>
<accession>A0A3P6BQC3</accession>
<evidence type="ECO:0000256" key="5">
    <source>
        <dbReference type="ARBA" id="ARBA00022723"/>
    </source>
</evidence>
<evidence type="ECO:0000256" key="3">
    <source>
        <dbReference type="ARBA" id="ARBA00010941"/>
    </source>
</evidence>
<evidence type="ECO:0000259" key="13">
    <source>
        <dbReference type="Pfam" id="PF18913"/>
    </source>
</evidence>
<evidence type="ECO:0000313" key="14">
    <source>
        <dbReference type="EMBL" id="VDD03184.1"/>
    </source>
</evidence>
<dbReference type="InterPro" id="IPR044015">
    <property type="entry name" value="FBPase_C_dom"/>
</dbReference>
<dbReference type="PIRSF" id="PIRSF500210">
    <property type="entry name" value="FBPtase"/>
    <property type="match status" value="1"/>
</dbReference>